<name>A0ABR9ZQF6_9FIRM</name>
<accession>A0ABR9ZQF6</accession>
<dbReference type="Proteomes" id="UP000614200">
    <property type="component" value="Unassembled WGS sequence"/>
</dbReference>
<evidence type="ECO:0000313" key="1">
    <source>
        <dbReference type="EMBL" id="MBF4692373.1"/>
    </source>
</evidence>
<dbReference type="RefSeq" id="WP_194700605.1">
    <property type="nucleotide sequence ID" value="NZ_JADKNH010000002.1"/>
</dbReference>
<proteinExistence type="predicted"/>
<evidence type="ECO:0000313" key="2">
    <source>
        <dbReference type="Proteomes" id="UP000614200"/>
    </source>
</evidence>
<gene>
    <name evidence="1" type="ORF">ISU02_04560</name>
</gene>
<sequence length="319" mass="35538">MRIYVCIDDTDNIDSIGTGTVADYIKEKIEEELELVCTPTTRHQLLIHEDIPYTSHNSSMCFVVEQSRSDMVNTLDMLDKSDTQVFENEANLWTESYEQIKRIATDTILEYRAEGSDPGLCVVLNPDEEVHSKLIQFGMEAKVSIKTKSDAYGLASALGIHLSEHGGTGGGVIGAMAGVGLRLSGNDGEVKASLKSLDKGLYSVEALMALPEVDVIRHRDSLSIVESGDILFTSKSKTILRDGQFTLFVLGSEGAYKALEKKAIRKMEIKQKQDDGENKHCKHFVRDVYEECIDEKKVCANCSYRRWTAHAFKCLLDQL</sequence>
<organism evidence="1 2">
    <name type="scientific">Fusibacter ferrireducens</name>
    <dbReference type="NCBI Taxonomy" id="2785058"/>
    <lineage>
        <taxon>Bacteria</taxon>
        <taxon>Bacillati</taxon>
        <taxon>Bacillota</taxon>
        <taxon>Clostridia</taxon>
        <taxon>Eubacteriales</taxon>
        <taxon>Eubacteriales Family XII. Incertae Sedis</taxon>
        <taxon>Fusibacter</taxon>
    </lineage>
</organism>
<protein>
    <recommendedName>
        <fullName evidence="3">DNA-binding protein</fullName>
    </recommendedName>
</protein>
<dbReference type="Gene3D" id="3.30.70.2200">
    <property type="match status" value="1"/>
</dbReference>
<reference evidence="1 2" key="1">
    <citation type="submission" date="2020-11" db="EMBL/GenBank/DDBJ databases">
        <title>Fusibacter basophilias sp. nov.</title>
        <authorList>
            <person name="Qiu D."/>
        </authorList>
    </citation>
    <scope>NUCLEOTIDE SEQUENCE [LARGE SCALE GENOMIC DNA]</scope>
    <source>
        <strain evidence="1 2">Q10-2</strain>
    </source>
</reference>
<comment type="caution">
    <text evidence="1">The sequence shown here is derived from an EMBL/GenBank/DDBJ whole genome shotgun (WGS) entry which is preliminary data.</text>
</comment>
<evidence type="ECO:0008006" key="3">
    <source>
        <dbReference type="Google" id="ProtNLM"/>
    </source>
</evidence>
<keyword evidence="2" id="KW-1185">Reference proteome</keyword>
<dbReference type="EMBL" id="JADKNH010000002">
    <property type="protein sequence ID" value="MBF4692373.1"/>
    <property type="molecule type" value="Genomic_DNA"/>
</dbReference>